<reference evidence="1 2" key="1">
    <citation type="journal article" date="2019" name="Sci. Rep.">
        <title>Orb-weaving spider Araneus ventricosus genome elucidates the spidroin gene catalogue.</title>
        <authorList>
            <person name="Kono N."/>
            <person name="Nakamura H."/>
            <person name="Ohtoshi R."/>
            <person name="Moran D.A.P."/>
            <person name="Shinohara A."/>
            <person name="Yoshida Y."/>
            <person name="Fujiwara M."/>
            <person name="Mori M."/>
            <person name="Tomita M."/>
            <person name="Arakawa K."/>
        </authorList>
    </citation>
    <scope>NUCLEOTIDE SEQUENCE [LARGE SCALE GENOMIC DNA]</scope>
</reference>
<comment type="caution">
    <text evidence="1">The sequence shown here is derived from an EMBL/GenBank/DDBJ whole genome shotgun (WGS) entry which is preliminary data.</text>
</comment>
<dbReference type="EMBL" id="BGPR01017896">
    <property type="protein sequence ID" value="GBN77609.1"/>
    <property type="molecule type" value="Genomic_DNA"/>
</dbReference>
<organism evidence="1 2">
    <name type="scientific">Araneus ventricosus</name>
    <name type="common">Orbweaver spider</name>
    <name type="synonym">Epeira ventricosa</name>
    <dbReference type="NCBI Taxonomy" id="182803"/>
    <lineage>
        <taxon>Eukaryota</taxon>
        <taxon>Metazoa</taxon>
        <taxon>Ecdysozoa</taxon>
        <taxon>Arthropoda</taxon>
        <taxon>Chelicerata</taxon>
        <taxon>Arachnida</taxon>
        <taxon>Araneae</taxon>
        <taxon>Araneomorphae</taxon>
        <taxon>Entelegynae</taxon>
        <taxon>Araneoidea</taxon>
        <taxon>Araneidae</taxon>
        <taxon>Araneus</taxon>
    </lineage>
</organism>
<protein>
    <submittedName>
        <fullName evidence="1">Uncharacterized protein</fullName>
    </submittedName>
</protein>
<gene>
    <name evidence="1" type="ORF">AVEN_217874_1</name>
</gene>
<accession>A0A4Y2RQS7</accession>
<dbReference type="Proteomes" id="UP000499080">
    <property type="component" value="Unassembled WGS sequence"/>
</dbReference>
<keyword evidence="2" id="KW-1185">Reference proteome</keyword>
<evidence type="ECO:0000313" key="1">
    <source>
        <dbReference type="EMBL" id="GBN77609.1"/>
    </source>
</evidence>
<evidence type="ECO:0000313" key="2">
    <source>
        <dbReference type="Proteomes" id="UP000499080"/>
    </source>
</evidence>
<name>A0A4Y2RQS7_ARAVE</name>
<proteinExistence type="predicted"/>
<sequence length="109" mass="12335">MLLVFAPSQLEISVLIVTVYRVIPPEDLHWQGHQQNTFFGSEPILGGRSTEKEFQHTRQKICGTLLCIKTTRLLTQGPSYYADSCLRHSLLSLAFLSHASKTYKVDLSK</sequence>
<dbReference type="AlphaFoldDB" id="A0A4Y2RQS7"/>